<dbReference type="GO" id="GO:0055085">
    <property type="term" value="P:transmembrane transport"/>
    <property type="evidence" value="ECO:0007669"/>
    <property type="project" value="UniProtKB-UniRule"/>
</dbReference>
<comment type="similarity">
    <text evidence="6">Belongs to the ABC-4 integral membrane protein family.</text>
</comment>
<feature type="transmembrane region" description="Helical" evidence="6">
    <location>
        <begin position="21"/>
        <end position="44"/>
    </location>
</feature>
<dbReference type="InterPro" id="IPR027022">
    <property type="entry name" value="ABC_permease_BceB-typ"/>
</dbReference>
<evidence type="ECO:0000256" key="4">
    <source>
        <dbReference type="ARBA" id="ARBA00022989"/>
    </source>
</evidence>
<dbReference type="PIRSF" id="PIRSF018968">
    <property type="entry name" value="ABC_permease_BceB"/>
    <property type="match status" value="1"/>
</dbReference>
<accession>M1ZJY9</accession>
<keyword evidence="2 6" id="KW-1003">Cell membrane</keyword>
<feature type="transmembrane region" description="Helical" evidence="6">
    <location>
        <begin position="157"/>
        <end position="179"/>
    </location>
</feature>
<dbReference type="RefSeq" id="WP_005584459.1">
    <property type="nucleotide sequence ID" value="NZ_LT669839.1"/>
</dbReference>
<protein>
    <submittedName>
        <fullName evidence="8">Putative Uncharacterized ABC transporter permease YvcS</fullName>
    </submittedName>
</protein>
<sequence length="651" mass="73838">MKLSNMAVKNVKGNLYRYIMYCLSNAFAVTAFFIFANFVFHPAVDVRTADGHPVVRMGAANGMIISQVIIVIFSILFVGYSTSIFLKSRGKEFGLLSLYGMTRKQIKKYVLIENTIISILSIGTGILTGIVFSKLFFMIMEGFLGLALPLNISLKALGLTVVVFFTLFEIISVIMLFHIKDKEIIEQLKSNKIPKTIPKFSKPKAMLGIGLLLIGYITAWIVQGIAVPLAMIPVTLIVIIGTYFLFTQFSIAVANKILRNESILYKKTNLVAYSQMIFKLQDTAKVLFLASILGAITFTATGTIFSFYTESTRFTGLNTIHDMAIMQRGETLEDEVADSIEEILKKEDIKTNTIHKIKGAVLSNFTTEGTGKEQFVVISNTDYNKIVQSIGGKPIQIKENEIVYNFPHNTKQTMLSDKISEEDRHTNWDEIVLNINGEGMKFKLDKEVHGSIMALPSLGYYDALIFNDKDFDYAIKNIIEKDLFLFHGFKLENWRGSYEASMEIRRMLGDRYERSFYSKVMPYREVKRLYGLILFIGFFIAFLFLIASGSIIYFKLFNEIKQDGIEYGILSKIGTKKKEINKIITKQIGIIFFLPFVVSTFHSFFALKSLSNLLEGSLFKNGLIVMLGYSIFQIIYFIAIRGIYINKLKYN</sequence>
<dbReference type="PANTHER" id="PTHR46795">
    <property type="entry name" value="ABC TRANSPORTER PERMEASE-RELATED-RELATED"/>
    <property type="match status" value="1"/>
</dbReference>
<evidence type="ECO:0000256" key="2">
    <source>
        <dbReference type="ARBA" id="ARBA00022475"/>
    </source>
</evidence>
<feature type="transmembrane region" description="Helical" evidence="6">
    <location>
        <begin position="64"/>
        <end position="88"/>
    </location>
</feature>
<proteinExistence type="inferred from homology"/>
<evidence type="ECO:0000313" key="8">
    <source>
        <dbReference type="EMBL" id="SHD76753.1"/>
    </source>
</evidence>
<dbReference type="Proteomes" id="UP000245423">
    <property type="component" value="Chromosome 1"/>
</dbReference>
<feature type="transmembrane region" description="Helical" evidence="6">
    <location>
        <begin position="622"/>
        <end position="644"/>
    </location>
</feature>
<keyword evidence="4 6" id="KW-1133">Transmembrane helix</keyword>
<feature type="transmembrane region" description="Helical" evidence="6">
    <location>
        <begin position="286"/>
        <end position="308"/>
    </location>
</feature>
<dbReference type="AlphaFoldDB" id="M1ZJY9"/>
<dbReference type="EMBL" id="LT669839">
    <property type="protein sequence ID" value="SHD76753.1"/>
    <property type="molecule type" value="Genomic_DNA"/>
</dbReference>
<evidence type="ECO:0000313" key="9">
    <source>
        <dbReference type="Proteomes" id="UP000245423"/>
    </source>
</evidence>
<feature type="transmembrane region" description="Helical" evidence="6">
    <location>
        <begin position="529"/>
        <end position="554"/>
    </location>
</feature>
<dbReference type="InterPro" id="IPR003838">
    <property type="entry name" value="ABC3_permease_C"/>
</dbReference>
<keyword evidence="6" id="KW-0813">Transport</keyword>
<feature type="transmembrane region" description="Helical" evidence="6">
    <location>
        <begin position="205"/>
        <end position="226"/>
    </location>
</feature>
<evidence type="ECO:0000259" key="7">
    <source>
        <dbReference type="Pfam" id="PF02687"/>
    </source>
</evidence>
<reference evidence="8 9" key="1">
    <citation type="submission" date="2016-11" db="EMBL/GenBank/DDBJ databases">
        <authorList>
            <person name="Manzoor S."/>
        </authorList>
    </citation>
    <scope>NUCLEOTIDE SEQUENCE [LARGE SCALE GENOMIC DNA]</scope>
    <source>
        <strain evidence="8">Clostridium ultunense strain Esp</strain>
    </source>
</reference>
<feature type="transmembrane region" description="Helical" evidence="6">
    <location>
        <begin position="232"/>
        <end position="254"/>
    </location>
</feature>
<feature type="transmembrane region" description="Helical" evidence="6">
    <location>
        <begin position="109"/>
        <end position="137"/>
    </location>
</feature>
<feature type="domain" description="ABC3 transporter permease C-terminal" evidence="7">
    <location>
        <begin position="68"/>
        <end position="182"/>
    </location>
</feature>
<feature type="transmembrane region" description="Helical" evidence="6">
    <location>
        <begin position="588"/>
        <end position="607"/>
    </location>
</feature>
<organism evidence="8 9">
    <name type="scientific">[Clostridium] ultunense Esp</name>
    <dbReference type="NCBI Taxonomy" id="1288971"/>
    <lineage>
        <taxon>Bacteria</taxon>
        <taxon>Bacillati</taxon>
        <taxon>Bacillota</taxon>
        <taxon>Tissierellia</taxon>
        <taxon>Tissierellales</taxon>
        <taxon>Tepidimicrobiaceae</taxon>
        <taxon>Schnuerera</taxon>
    </lineage>
</organism>
<dbReference type="HOGENOM" id="CLU_022800_3_0_9"/>
<dbReference type="InterPro" id="IPR052536">
    <property type="entry name" value="ABC-4_Integral_Memb_Prot"/>
</dbReference>
<evidence type="ECO:0000256" key="1">
    <source>
        <dbReference type="ARBA" id="ARBA00004651"/>
    </source>
</evidence>
<comment type="subcellular location">
    <subcellularLocation>
        <location evidence="1 6">Cell membrane</location>
        <topology evidence="1 6">Multi-pass membrane protein</topology>
    </subcellularLocation>
</comment>
<keyword evidence="9" id="KW-1185">Reference proteome</keyword>
<keyword evidence="5 6" id="KW-0472">Membrane</keyword>
<dbReference type="GO" id="GO:0005886">
    <property type="term" value="C:plasma membrane"/>
    <property type="evidence" value="ECO:0007669"/>
    <property type="project" value="UniProtKB-SubCell"/>
</dbReference>
<evidence type="ECO:0000256" key="5">
    <source>
        <dbReference type="ARBA" id="ARBA00023136"/>
    </source>
</evidence>
<evidence type="ECO:0000256" key="6">
    <source>
        <dbReference type="PIRNR" id="PIRNR018968"/>
    </source>
</evidence>
<keyword evidence="3 6" id="KW-0812">Transmembrane</keyword>
<evidence type="ECO:0000256" key="3">
    <source>
        <dbReference type="ARBA" id="ARBA00022692"/>
    </source>
</evidence>
<name>M1ZJY9_9FIRM</name>
<dbReference type="PANTHER" id="PTHR46795:SF1">
    <property type="entry name" value="ABC TRANSPORTER PERMEASE PROTEIN"/>
    <property type="match status" value="1"/>
</dbReference>
<dbReference type="Pfam" id="PF02687">
    <property type="entry name" value="FtsX"/>
    <property type="match status" value="1"/>
</dbReference>
<gene>
    <name evidence="8" type="ORF">CUESP1_1382</name>
</gene>